<dbReference type="GO" id="GO:0005524">
    <property type="term" value="F:ATP binding"/>
    <property type="evidence" value="ECO:0007669"/>
    <property type="project" value="UniProtKB-KW"/>
</dbReference>
<dbReference type="Gene3D" id="3.90.226.10">
    <property type="entry name" value="2-enoyl-CoA Hydratase, Chain A, domain 1"/>
    <property type="match status" value="1"/>
</dbReference>
<dbReference type="Proteomes" id="UP000266287">
    <property type="component" value="Unassembled WGS sequence"/>
</dbReference>
<evidence type="ECO:0000256" key="10">
    <source>
        <dbReference type="HAMAP-Rule" id="MF_00823"/>
    </source>
</evidence>
<comment type="catalytic activity">
    <reaction evidence="9 10">
        <text>N(6)-carboxybiotinyl-L-lysyl-[protein] + acetyl-CoA = N(6)-biotinyl-L-lysyl-[protein] + malonyl-CoA</text>
        <dbReference type="Rhea" id="RHEA:54728"/>
        <dbReference type="Rhea" id="RHEA-COMP:10505"/>
        <dbReference type="Rhea" id="RHEA-COMP:10506"/>
        <dbReference type="ChEBI" id="CHEBI:57288"/>
        <dbReference type="ChEBI" id="CHEBI:57384"/>
        <dbReference type="ChEBI" id="CHEBI:83144"/>
        <dbReference type="ChEBI" id="CHEBI:83145"/>
        <dbReference type="EC" id="2.1.3.15"/>
    </reaction>
</comment>
<dbReference type="EMBL" id="NDHY01000001">
    <property type="protein sequence ID" value="RII01085.1"/>
    <property type="molecule type" value="Genomic_DNA"/>
</dbReference>
<evidence type="ECO:0000313" key="13">
    <source>
        <dbReference type="Proteomes" id="UP000266287"/>
    </source>
</evidence>
<keyword evidence="12" id="KW-0436">Ligase</keyword>
<comment type="subcellular location">
    <subcellularLocation>
        <location evidence="10">Cytoplasm</location>
    </subcellularLocation>
</comment>
<protein>
    <recommendedName>
        <fullName evidence="10">Acetyl-coenzyme A carboxylase carboxyl transferase subunit alpha</fullName>
        <shortName evidence="10">ACCase subunit alpha</shortName>
        <shortName evidence="10">Acetyl-CoA carboxylase carboxyltransferase subunit alpha</shortName>
        <ecNumber evidence="10">2.1.3.15</ecNumber>
    </recommendedName>
</protein>
<keyword evidence="4 10" id="KW-0547">Nucleotide-binding</keyword>
<dbReference type="InterPro" id="IPR029045">
    <property type="entry name" value="ClpP/crotonase-like_dom_sf"/>
</dbReference>
<dbReference type="GO" id="GO:0006633">
    <property type="term" value="P:fatty acid biosynthetic process"/>
    <property type="evidence" value="ECO:0007669"/>
    <property type="project" value="UniProtKB-KW"/>
</dbReference>
<comment type="pathway">
    <text evidence="1 10">Lipid metabolism; malonyl-CoA biosynthesis; malonyl-CoA from acetyl-CoA: step 1/1.</text>
</comment>
<keyword evidence="7 10" id="KW-0443">Lipid metabolism</keyword>
<dbReference type="GO" id="GO:0009317">
    <property type="term" value="C:acetyl-CoA carboxylase complex"/>
    <property type="evidence" value="ECO:0007669"/>
    <property type="project" value="InterPro"/>
</dbReference>
<name>A0A399FXF9_UNCN2</name>
<dbReference type="InterPro" id="IPR001095">
    <property type="entry name" value="Acetyl_CoA_COase_a_su"/>
</dbReference>
<dbReference type="PRINTS" id="PR01069">
    <property type="entry name" value="ACCCTRFRASEA"/>
</dbReference>
<evidence type="ECO:0000256" key="9">
    <source>
        <dbReference type="ARBA" id="ARBA00049152"/>
    </source>
</evidence>
<evidence type="ECO:0000256" key="8">
    <source>
        <dbReference type="ARBA" id="ARBA00023160"/>
    </source>
</evidence>
<sequence>MSTNHLDFELPIIELEKKIEELRRFTSNSRMDLCREVEALEKKAERLKREIFTNLAPRQRVQLARHPQRPHTLDYINLIMDGFYELHGDRMFSDDRAIVGGLCKFNDETVLVIGHQKGSNIQENIERNFGMPHPEGYRKALRLMRLAEKFNFPVITLIDTPGAYPGIGAEERGQAEAIARNLMEMSTLKTSLISLVIGEGGSGGALGIGVADRTLMLENAIYSVISPEGCAAILWRDKRKAGEAADALCLTAQDIIKLRIIDEVVPEPLGGAHKNHEQVATLVAESLKRNLSELKSFSIKEIVRRRFEKHRHIGEFLELREEAISVRGTEDGDEK</sequence>
<dbReference type="PANTHER" id="PTHR42853:SF3">
    <property type="entry name" value="ACETYL-COENZYME A CARBOXYLASE CARBOXYL TRANSFERASE SUBUNIT ALPHA, CHLOROPLASTIC"/>
    <property type="match status" value="1"/>
</dbReference>
<dbReference type="GO" id="GO:0016743">
    <property type="term" value="F:carboxyl- or carbamoyltransferase activity"/>
    <property type="evidence" value="ECO:0007669"/>
    <property type="project" value="UniProtKB-UniRule"/>
</dbReference>
<dbReference type="GO" id="GO:2001295">
    <property type="term" value="P:malonyl-CoA biosynthetic process"/>
    <property type="evidence" value="ECO:0007669"/>
    <property type="project" value="UniProtKB-UniRule"/>
</dbReference>
<reference evidence="12 13" key="1">
    <citation type="submission" date="2018-08" db="EMBL/GenBank/DDBJ databases">
        <title>Draft genome of candidate division NPL-UPA2 bacterium Unc8 that adapted to ultra-basic serpentinizing groundwater.</title>
        <authorList>
            <person name="Ishii S."/>
            <person name="Suzuki S."/>
            <person name="Nealson K.H."/>
        </authorList>
    </citation>
    <scope>NUCLEOTIDE SEQUENCE [LARGE SCALE GENOMIC DNA]</scope>
    <source>
        <strain evidence="12">Unc8</strain>
    </source>
</reference>
<evidence type="ECO:0000256" key="5">
    <source>
        <dbReference type="ARBA" id="ARBA00022832"/>
    </source>
</evidence>
<dbReference type="Pfam" id="PF03255">
    <property type="entry name" value="ACCA"/>
    <property type="match status" value="1"/>
</dbReference>
<dbReference type="NCBIfam" id="TIGR00513">
    <property type="entry name" value="accA"/>
    <property type="match status" value="1"/>
</dbReference>
<keyword evidence="10" id="KW-0963">Cytoplasm</keyword>
<dbReference type="HAMAP" id="MF_00823">
    <property type="entry name" value="AcetylCoA_CT_alpha"/>
    <property type="match status" value="1"/>
</dbReference>
<proteinExistence type="inferred from homology"/>
<evidence type="ECO:0000256" key="1">
    <source>
        <dbReference type="ARBA" id="ARBA00004956"/>
    </source>
</evidence>
<evidence type="ECO:0000256" key="6">
    <source>
        <dbReference type="ARBA" id="ARBA00022840"/>
    </source>
</evidence>
<keyword evidence="5 10" id="KW-0276">Fatty acid metabolism</keyword>
<feature type="domain" description="CoA carboxyltransferase C-terminal" evidence="11">
    <location>
        <begin position="39"/>
        <end position="293"/>
    </location>
</feature>
<dbReference type="NCBIfam" id="NF041504">
    <property type="entry name" value="AccA_sub"/>
    <property type="match status" value="1"/>
</dbReference>
<accession>A0A399FXF9</accession>
<evidence type="ECO:0000256" key="4">
    <source>
        <dbReference type="ARBA" id="ARBA00022741"/>
    </source>
</evidence>
<dbReference type="UniPathway" id="UPA00655">
    <property type="reaction ID" value="UER00711"/>
</dbReference>
<keyword evidence="6 10" id="KW-0067">ATP-binding</keyword>
<organism evidence="12 13">
    <name type="scientific">candidate division NPL-UPA2 bacterium Unc8</name>
    <dbReference type="NCBI Taxonomy" id="1980939"/>
    <lineage>
        <taxon>Bacteria</taxon>
    </lineage>
</organism>
<evidence type="ECO:0000313" key="12">
    <source>
        <dbReference type="EMBL" id="RII01085.1"/>
    </source>
</evidence>
<dbReference type="EC" id="2.1.3.15" evidence="10"/>
<gene>
    <name evidence="10" type="primary">accA</name>
    <name evidence="12" type="ORF">B9J77_00685</name>
</gene>
<dbReference type="SUPFAM" id="SSF52096">
    <property type="entry name" value="ClpP/crotonase"/>
    <property type="match status" value="1"/>
</dbReference>
<comment type="function">
    <text evidence="10">Component of the acetyl coenzyme A carboxylase (ACC) complex. First, biotin carboxylase catalyzes the carboxylation of biotin on its carrier protein (BCCP) and then the CO(2) group is transferred by the carboxyltransferase to acetyl-CoA to form malonyl-CoA.</text>
</comment>
<dbReference type="AlphaFoldDB" id="A0A399FXF9"/>
<dbReference type="PANTHER" id="PTHR42853">
    <property type="entry name" value="ACETYL-COENZYME A CARBOXYLASE CARBOXYL TRANSFERASE SUBUNIT ALPHA"/>
    <property type="match status" value="1"/>
</dbReference>
<keyword evidence="8 10" id="KW-0275">Fatty acid biosynthesis</keyword>
<evidence type="ECO:0000259" key="11">
    <source>
        <dbReference type="PROSITE" id="PS50989"/>
    </source>
</evidence>
<comment type="caution">
    <text evidence="12">The sequence shown here is derived from an EMBL/GenBank/DDBJ whole genome shotgun (WGS) entry which is preliminary data.</text>
</comment>
<dbReference type="NCBIfam" id="NF004344">
    <property type="entry name" value="PRK05724.1"/>
    <property type="match status" value="1"/>
</dbReference>
<evidence type="ECO:0000256" key="7">
    <source>
        <dbReference type="ARBA" id="ARBA00023098"/>
    </source>
</evidence>
<comment type="subunit">
    <text evidence="10">Acetyl-CoA carboxylase is a heterohexamer composed of biotin carboxyl carrier protein (AccB), biotin carboxylase (AccC) and two subunits each of ACCase subunit alpha (AccA) and ACCase subunit beta (AccD).</text>
</comment>
<dbReference type="PROSITE" id="PS50989">
    <property type="entry name" value="COA_CT_CTER"/>
    <property type="match status" value="1"/>
</dbReference>
<keyword evidence="3 10" id="KW-0808">Transferase</keyword>
<dbReference type="GO" id="GO:0003989">
    <property type="term" value="F:acetyl-CoA carboxylase activity"/>
    <property type="evidence" value="ECO:0007669"/>
    <property type="project" value="InterPro"/>
</dbReference>
<keyword evidence="2 10" id="KW-0444">Lipid biosynthesis</keyword>
<comment type="similarity">
    <text evidence="10">Belongs to the AccA family.</text>
</comment>
<evidence type="ECO:0000256" key="2">
    <source>
        <dbReference type="ARBA" id="ARBA00022516"/>
    </source>
</evidence>
<evidence type="ECO:0000256" key="3">
    <source>
        <dbReference type="ARBA" id="ARBA00022679"/>
    </source>
</evidence>
<dbReference type="InterPro" id="IPR011763">
    <property type="entry name" value="COA_CT_C"/>
</dbReference>